<organism evidence="1">
    <name type="scientific">Phenylobacterium glaciei</name>
    <dbReference type="NCBI Taxonomy" id="2803784"/>
    <lineage>
        <taxon>Bacteria</taxon>
        <taxon>Pseudomonadati</taxon>
        <taxon>Pseudomonadota</taxon>
        <taxon>Alphaproteobacteria</taxon>
        <taxon>Caulobacterales</taxon>
        <taxon>Caulobacteraceae</taxon>
        <taxon>Phenylobacterium</taxon>
    </lineage>
</organism>
<proteinExistence type="predicted"/>
<gene>
    <name evidence="1" type="ORF">JKL49_12065</name>
</gene>
<name>A0A974P5Z7_9CAUL</name>
<dbReference type="AlphaFoldDB" id="A0A974P5Z7"/>
<evidence type="ECO:0000313" key="1">
    <source>
        <dbReference type="EMBL" id="QQZ51637.1"/>
    </source>
</evidence>
<dbReference type="InterPro" id="IPR018721">
    <property type="entry name" value="DUF2252"/>
</dbReference>
<dbReference type="EMBL" id="CP068570">
    <property type="protein sequence ID" value="QQZ51637.1"/>
    <property type="molecule type" value="Genomic_DNA"/>
</dbReference>
<reference evidence="1" key="1">
    <citation type="submission" date="2021-01" db="EMBL/GenBank/DDBJ databases">
        <title>Genome sequence of Phenylobacterium sp. 20VBR1 isolated from a valley glaceir, Ny-Alesund, Svalbard.</title>
        <authorList>
            <person name="Thomas F.A."/>
            <person name="Krishnan K.P."/>
            <person name="Sinha R.K."/>
        </authorList>
    </citation>
    <scope>NUCLEOTIDE SEQUENCE</scope>
    <source>
        <strain evidence="1">20VBR1</strain>
    </source>
</reference>
<protein>
    <submittedName>
        <fullName evidence="1">DUF2252 family protein</fullName>
    </submittedName>
</protein>
<dbReference type="Pfam" id="PF10009">
    <property type="entry name" value="DUF2252"/>
    <property type="match status" value="1"/>
</dbReference>
<accession>A0A974P5Z7</accession>
<sequence>MEGARHLSPYLGDRMSAGRVLDKAVFVRELLPQDLKLEFETLTPPEAISSARFLAGVVGRAHGRQMDGETRARWTAELDRNRSKSLDAPSWLWSSVVELLASHETAYLEHCRRYAEVAA</sequence>